<evidence type="ECO:0000313" key="2">
    <source>
        <dbReference type="Proteomes" id="UP001157186"/>
    </source>
</evidence>
<organism evidence="1 2">
    <name type="scientific">Thalassotalea insulae</name>
    <dbReference type="NCBI Taxonomy" id="2056778"/>
    <lineage>
        <taxon>Bacteria</taxon>
        <taxon>Pseudomonadati</taxon>
        <taxon>Pseudomonadota</taxon>
        <taxon>Gammaproteobacteria</taxon>
        <taxon>Alteromonadales</taxon>
        <taxon>Colwelliaceae</taxon>
        <taxon>Thalassotalea</taxon>
    </lineage>
</organism>
<sequence>MEIFAVIAVIIITWMAWQLYRAKQFTHFKQQIQSEIKPKVIAAIRAQLEETRSELTPNNDCHVQATINYWCQHPARIMQYALNHEIVTKDSLIEAGNYRHCQHLFHIEKYIMH</sequence>
<keyword evidence="2" id="KW-1185">Reference proteome</keyword>
<reference evidence="1 2" key="1">
    <citation type="submission" date="2023-03" db="EMBL/GenBank/DDBJ databases">
        <title>Draft genome sequence of Thalassotalea insulae KCTC 62186T.</title>
        <authorList>
            <person name="Sawabe T."/>
        </authorList>
    </citation>
    <scope>NUCLEOTIDE SEQUENCE [LARGE SCALE GENOMIC DNA]</scope>
    <source>
        <strain evidence="1 2">KCTC 62186</strain>
    </source>
</reference>
<gene>
    <name evidence="1" type="ORF">tinsulaeT_28470</name>
</gene>
<dbReference type="Proteomes" id="UP001157186">
    <property type="component" value="Unassembled WGS sequence"/>
</dbReference>
<comment type="caution">
    <text evidence="1">The sequence shown here is derived from an EMBL/GenBank/DDBJ whole genome shotgun (WGS) entry which is preliminary data.</text>
</comment>
<accession>A0ABQ6GVV7</accession>
<evidence type="ECO:0000313" key="1">
    <source>
        <dbReference type="EMBL" id="GLX79507.1"/>
    </source>
</evidence>
<dbReference type="EMBL" id="BSST01000001">
    <property type="protein sequence ID" value="GLX79507.1"/>
    <property type="molecule type" value="Genomic_DNA"/>
</dbReference>
<proteinExistence type="predicted"/>
<name>A0ABQ6GVV7_9GAMM</name>
<dbReference type="RefSeq" id="WP_284245419.1">
    <property type="nucleotide sequence ID" value="NZ_BSST01000001.1"/>
</dbReference>
<protein>
    <recommendedName>
        <fullName evidence="3">DUF2489 domain-containing protein</fullName>
    </recommendedName>
</protein>
<evidence type="ECO:0008006" key="3">
    <source>
        <dbReference type="Google" id="ProtNLM"/>
    </source>
</evidence>